<evidence type="ECO:0000313" key="1">
    <source>
        <dbReference type="EMBL" id="PFX28827.1"/>
    </source>
</evidence>
<protein>
    <submittedName>
        <fullName evidence="1">Uncharacterized protein</fullName>
    </submittedName>
</protein>
<dbReference type="Proteomes" id="UP000225706">
    <property type="component" value="Unassembled WGS sequence"/>
</dbReference>
<reference evidence="2" key="1">
    <citation type="journal article" date="2017" name="bioRxiv">
        <title>Comparative analysis of the genomes of Stylophora pistillata and Acropora digitifera provides evidence for extensive differences between species of corals.</title>
        <authorList>
            <person name="Voolstra C.R."/>
            <person name="Li Y."/>
            <person name="Liew Y.J."/>
            <person name="Baumgarten S."/>
            <person name="Zoccola D."/>
            <person name="Flot J.-F."/>
            <person name="Tambutte S."/>
            <person name="Allemand D."/>
            <person name="Aranda M."/>
        </authorList>
    </citation>
    <scope>NUCLEOTIDE SEQUENCE [LARGE SCALE GENOMIC DNA]</scope>
</reference>
<dbReference type="EMBL" id="LSMT01000076">
    <property type="protein sequence ID" value="PFX28827.1"/>
    <property type="molecule type" value="Genomic_DNA"/>
</dbReference>
<sequence>MVYKSKTDLNFTKYLKSKWLTDVKDYELKKRTIVVNISNTNAMISGPEPRKVLQPRKSAILKGVKVISAESLVLIKVPDDINIGGCVLEDGWCQLTAQVPTFPEDVPLYKSPQFDVGSVKFDPYAVTGTVETSSTGSILKKFNVKVNVWFCPAKTNCGIHNVHTDPEMLEVHTQIYGTGRMQKFHSEDFKSIYEDVLMAPGFTHDPFAGVKDNDCFQSDLRNMVYKTKNRLKFTKCLKSKWLTDVKDYELKKRTIVVNISNTDAIISGPKPRKVLQPRKSTILEGVSVISAESLVLIKISDEINIGGCVLEDGWCQLTSQDPTYPRDVPLYKSPQFDVGFVELDPYVVTGSKKPSVSNGAVKKFNIKVNVWFCPAKTNCGIHNNHTKPEMLEVHTQIYGTGRMQKFHSKDFKSIYEDVLMAPGFTHDPFAGVKDNGDIFYGWHQYYSDTDCIWMAIEYHPA</sequence>
<proteinExistence type="predicted"/>
<evidence type="ECO:0000313" key="2">
    <source>
        <dbReference type="Proteomes" id="UP000225706"/>
    </source>
</evidence>
<gene>
    <name evidence="1" type="ORF">AWC38_SpisGene6435</name>
</gene>
<name>A0A2B4SJW9_STYPI</name>
<accession>A0A2B4SJW9</accession>
<dbReference type="OrthoDB" id="5946426at2759"/>
<dbReference type="AlphaFoldDB" id="A0A2B4SJW9"/>
<comment type="caution">
    <text evidence="1">The sequence shown here is derived from an EMBL/GenBank/DDBJ whole genome shotgun (WGS) entry which is preliminary data.</text>
</comment>
<keyword evidence="2" id="KW-1185">Reference proteome</keyword>
<organism evidence="1 2">
    <name type="scientific">Stylophora pistillata</name>
    <name type="common">Smooth cauliflower coral</name>
    <dbReference type="NCBI Taxonomy" id="50429"/>
    <lineage>
        <taxon>Eukaryota</taxon>
        <taxon>Metazoa</taxon>
        <taxon>Cnidaria</taxon>
        <taxon>Anthozoa</taxon>
        <taxon>Hexacorallia</taxon>
        <taxon>Scleractinia</taxon>
        <taxon>Astrocoeniina</taxon>
        <taxon>Pocilloporidae</taxon>
        <taxon>Stylophora</taxon>
    </lineage>
</organism>